<dbReference type="EMBL" id="LVHG01000021">
    <property type="protein sequence ID" value="OAK66621.1"/>
    <property type="molecule type" value="Genomic_DNA"/>
</dbReference>
<gene>
    <name evidence="1" type="ORF">A3K87_06510</name>
</gene>
<dbReference type="RefSeq" id="WP_081266063.1">
    <property type="nucleotide sequence ID" value="NZ_LVHG01000021.1"/>
</dbReference>
<dbReference type="Pfam" id="PF11161">
    <property type="entry name" value="DUF2944"/>
    <property type="match status" value="1"/>
</dbReference>
<dbReference type="InterPro" id="IPR021332">
    <property type="entry name" value="DUF2944"/>
</dbReference>
<proteinExistence type="predicted"/>
<evidence type="ECO:0008006" key="3">
    <source>
        <dbReference type="Google" id="ProtNLM"/>
    </source>
</evidence>
<organism evidence="1 2">
    <name type="scientific">Variovorax paradoxus</name>
    <dbReference type="NCBI Taxonomy" id="34073"/>
    <lineage>
        <taxon>Bacteria</taxon>
        <taxon>Pseudomonadati</taxon>
        <taxon>Pseudomonadota</taxon>
        <taxon>Betaproteobacteria</taxon>
        <taxon>Burkholderiales</taxon>
        <taxon>Comamonadaceae</taxon>
        <taxon>Variovorax</taxon>
    </lineage>
</organism>
<sequence length="188" mass="20789">MDDIVKQALAKWPNVPHCYGWLGLDARGNWYMRDDRTQAEGPFPAAKGSMLRHDKLIEFIHRNYEHDGEGQWFFQNGPQRVYVELEAAPLVWRVAEQGDGFTVTAHTGQPAEVTGCLLDEEGRLYLSSPAGLGLVHTQDVGIAAEAIERGLWTPEEVRAAQLPGRFGHVLSPAQHHAEAAAAAETTRP</sequence>
<evidence type="ECO:0000313" key="2">
    <source>
        <dbReference type="Proteomes" id="UP000077852"/>
    </source>
</evidence>
<evidence type="ECO:0000313" key="1">
    <source>
        <dbReference type="EMBL" id="OAK66621.1"/>
    </source>
</evidence>
<comment type="caution">
    <text evidence="1">The sequence shown here is derived from an EMBL/GenBank/DDBJ whole genome shotgun (WGS) entry which is preliminary data.</text>
</comment>
<reference evidence="1 2" key="1">
    <citation type="submission" date="2016-03" db="EMBL/GenBank/DDBJ databases">
        <title>Genome sequence of Variovorax paradoxus KB5.</title>
        <authorList>
            <person name="Jeong H."/>
            <person name="Hong C.E."/>
            <person name="Jo S.H."/>
            <person name="Park J.M."/>
        </authorList>
    </citation>
    <scope>NUCLEOTIDE SEQUENCE [LARGE SCALE GENOMIC DNA]</scope>
    <source>
        <strain evidence="1 2">KB5</strain>
    </source>
</reference>
<dbReference type="AlphaFoldDB" id="A0AA91DU60"/>
<protein>
    <recommendedName>
        <fullName evidence="3">DUF2946 family protein</fullName>
    </recommendedName>
</protein>
<accession>A0AA91DU60</accession>
<name>A0AA91DU60_VARPD</name>
<dbReference type="Proteomes" id="UP000077852">
    <property type="component" value="Unassembled WGS sequence"/>
</dbReference>